<dbReference type="Proteomes" id="UP001454036">
    <property type="component" value="Unassembled WGS sequence"/>
</dbReference>
<organism evidence="2 3">
    <name type="scientific">Lithospermum erythrorhizon</name>
    <name type="common">Purple gromwell</name>
    <name type="synonym">Lithospermum officinale var. erythrorhizon</name>
    <dbReference type="NCBI Taxonomy" id="34254"/>
    <lineage>
        <taxon>Eukaryota</taxon>
        <taxon>Viridiplantae</taxon>
        <taxon>Streptophyta</taxon>
        <taxon>Embryophyta</taxon>
        <taxon>Tracheophyta</taxon>
        <taxon>Spermatophyta</taxon>
        <taxon>Magnoliopsida</taxon>
        <taxon>eudicotyledons</taxon>
        <taxon>Gunneridae</taxon>
        <taxon>Pentapetalae</taxon>
        <taxon>asterids</taxon>
        <taxon>lamiids</taxon>
        <taxon>Boraginales</taxon>
        <taxon>Boraginaceae</taxon>
        <taxon>Boraginoideae</taxon>
        <taxon>Lithospermeae</taxon>
        <taxon>Lithospermum</taxon>
    </lineage>
</organism>
<keyword evidence="3" id="KW-1185">Reference proteome</keyword>
<feature type="compositionally biased region" description="Polar residues" evidence="1">
    <location>
        <begin position="37"/>
        <end position="49"/>
    </location>
</feature>
<accession>A0AAV3QD59</accession>
<comment type="caution">
    <text evidence="2">The sequence shown here is derived from an EMBL/GenBank/DDBJ whole genome shotgun (WGS) entry which is preliminary data.</text>
</comment>
<dbReference type="AlphaFoldDB" id="A0AAV3QD59"/>
<reference evidence="2 3" key="1">
    <citation type="submission" date="2024-01" db="EMBL/GenBank/DDBJ databases">
        <title>The complete chloroplast genome sequence of Lithospermum erythrorhizon: insights into the phylogenetic relationship among Boraginaceae species and the maternal lineages of purple gromwells.</title>
        <authorList>
            <person name="Okada T."/>
            <person name="Watanabe K."/>
        </authorList>
    </citation>
    <scope>NUCLEOTIDE SEQUENCE [LARGE SCALE GENOMIC DNA]</scope>
</reference>
<evidence type="ECO:0000313" key="2">
    <source>
        <dbReference type="EMBL" id="GAA0161400.1"/>
    </source>
</evidence>
<gene>
    <name evidence="2" type="ORF">LIER_17727</name>
</gene>
<dbReference type="EMBL" id="BAABME010004163">
    <property type="protein sequence ID" value="GAA0161400.1"/>
    <property type="molecule type" value="Genomic_DNA"/>
</dbReference>
<feature type="region of interest" description="Disordered" evidence="1">
    <location>
        <begin position="24"/>
        <end position="57"/>
    </location>
</feature>
<name>A0AAV3QD59_LITER</name>
<protein>
    <submittedName>
        <fullName evidence="2">Uncharacterized protein</fullName>
    </submittedName>
</protein>
<evidence type="ECO:0000313" key="3">
    <source>
        <dbReference type="Proteomes" id="UP001454036"/>
    </source>
</evidence>
<evidence type="ECO:0000256" key="1">
    <source>
        <dbReference type="SAM" id="MobiDB-lite"/>
    </source>
</evidence>
<proteinExistence type="predicted"/>
<sequence length="78" mass="8951">MSESQLVTIKDLLRFMLTIQSRPPMQQINKAPPASITRPTSGIYTQSTPLRKEKSTATRRFSTVVPCMDSRWPRKEKT</sequence>